<feature type="non-terminal residue" evidence="3">
    <location>
        <position position="1"/>
    </location>
</feature>
<dbReference type="EMBL" id="CAJOBF010020358">
    <property type="protein sequence ID" value="CAF4381341.1"/>
    <property type="molecule type" value="Genomic_DNA"/>
</dbReference>
<feature type="non-terminal residue" evidence="3">
    <location>
        <position position="289"/>
    </location>
</feature>
<reference evidence="3" key="1">
    <citation type="submission" date="2021-02" db="EMBL/GenBank/DDBJ databases">
        <authorList>
            <person name="Nowell W R."/>
        </authorList>
    </citation>
    <scope>NUCLEOTIDE SEQUENCE</scope>
</reference>
<evidence type="ECO:0000313" key="3">
    <source>
        <dbReference type="EMBL" id="CAF4381341.1"/>
    </source>
</evidence>
<evidence type="ECO:0000259" key="2">
    <source>
        <dbReference type="PROSITE" id="PS50158"/>
    </source>
</evidence>
<dbReference type="GO" id="GO:0003676">
    <property type="term" value="F:nucleic acid binding"/>
    <property type="evidence" value="ECO:0007669"/>
    <property type="project" value="InterPro"/>
</dbReference>
<keyword evidence="1" id="KW-0862">Zinc</keyword>
<dbReference type="GO" id="GO:0008270">
    <property type="term" value="F:zinc ion binding"/>
    <property type="evidence" value="ECO:0007669"/>
    <property type="project" value="UniProtKB-KW"/>
</dbReference>
<keyword evidence="1" id="KW-0479">Metal-binding</keyword>
<keyword evidence="1" id="KW-0863">Zinc-finger</keyword>
<sequence>SQHALLYAVENHFPPVKIECQPKINQNQQGIEIMKALFAFIEKQFRQKNKNYQHPLGFDYRYVDKNGDLQSILNNINITPSRPRHLPAQRSIVLKFVPNYITNDYIEIEIKTSTKSVFNIEEMKGSITEKSRHIRLELTSLDEYNLIINNGGIQINGHLIEANEFLSPPRLLICSKCNDPGHIRRNCKFQYDACRRCGKDRTIGEHKECIICCHRCNQNHLSTDYKFQFLVDYRRSLIDKLKNQPNLLPLNMHIFIPTECRERSVKNNQVLSNPEIKLNNISTNLINAS</sequence>
<feature type="domain" description="CCHC-type" evidence="2">
    <location>
        <begin position="174"/>
        <end position="188"/>
    </location>
</feature>
<dbReference type="PROSITE" id="PS50158">
    <property type="entry name" value="ZF_CCHC"/>
    <property type="match status" value="1"/>
</dbReference>
<evidence type="ECO:0000256" key="1">
    <source>
        <dbReference type="PROSITE-ProRule" id="PRU00047"/>
    </source>
</evidence>
<dbReference type="InterPro" id="IPR001878">
    <property type="entry name" value="Znf_CCHC"/>
</dbReference>
<organism evidence="3 4">
    <name type="scientific">Rotaria magnacalcarata</name>
    <dbReference type="NCBI Taxonomy" id="392030"/>
    <lineage>
        <taxon>Eukaryota</taxon>
        <taxon>Metazoa</taxon>
        <taxon>Spiralia</taxon>
        <taxon>Gnathifera</taxon>
        <taxon>Rotifera</taxon>
        <taxon>Eurotatoria</taxon>
        <taxon>Bdelloidea</taxon>
        <taxon>Philodinida</taxon>
        <taxon>Philodinidae</taxon>
        <taxon>Rotaria</taxon>
    </lineage>
</organism>
<dbReference type="Proteomes" id="UP000663842">
    <property type="component" value="Unassembled WGS sequence"/>
</dbReference>
<dbReference type="AlphaFoldDB" id="A0A820MV72"/>
<gene>
    <name evidence="3" type="ORF">UXM345_LOCUS37442</name>
</gene>
<protein>
    <recommendedName>
        <fullName evidence="2">CCHC-type domain-containing protein</fullName>
    </recommendedName>
</protein>
<proteinExistence type="predicted"/>
<accession>A0A820MV72</accession>
<comment type="caution">
    <text evidence="3">The sequence shown here is derived from an EMBL/GenBank/DDBJ whole genome shotgun (WGS) entry which is preliminary data.</text>
</comment>
<name>A0A820MV72_9BILA</name>
<evidence type="ECO:0000313" key="4">
    <source>
        <dbReference type="Proteomes" id="UP000663842"/>
    </source>
</evidence>